<evidence type="ECO:0000256" key="7">
    <source>
        <dbReference type="ARBA" id="ARBA00023098"/>
    </source>
</evidence>
<evidence type="ECO:0000256" key="8">
    <source>
        <dbReference type="ARBA" id="ARBA00029594"/>
    </source>
</evidence>
<evidence type="ECO:0000256" key="6">
    <source>
        <dbReference type="ARBA" id="ARBA00022801"/>
    </source>
</evidence>
<dbReference type="GO" id="GO:0005576">
    <property type="term" value="C:extracellular region"/>
    <property type="evidence" value="ECO:0007669"/>
    <property type="project" value="UniProtKB-SubCell"/>
</dbReference>
<name>A0A418Q2T9_9SPHN</name>
<dbReference type="SUPFAM" id="SSF56024">
    <property type="entry name" value="Phospholipase D/nuclease"/>
    <property type="match status" value="2"/>
</dbReference>
<gene>
    <name evidence="10" type="ORF">D3M59_04100</name>
</gene>
<feature type="domain" description="PLD phosphodiesterase" evidence="9">
    <location>
        <begin position="134"/>
        <end position="157"/>
    </location>
</feature>
<evidence type="ECO:0000256" key="3">
    <source>
        <dbReference type="ARBA" id="ARBA00018392"/>
    </source>
</evidence>
<dbReference type="InterPro" id="IPR025202">
    <property type="entry name" value="PLD-like_dom"/>
</dbReference>
<dbReference type="SMART" id="SM00155">
    <property type="entry name" value="PLDc"/>
    <property type="match status" value="2"/>
</dbReference>
<evidence type="ECO:0000313" key="10">
    <source>
        <dbReference type="EMBL" id="RIX32161.1"/>
    </source>
</evidence>
<dbReference type="Pfam" id="PF13091">
    <property type="entry name" value="PLDc_2"/>
    <property type="match status" value="1"/>
</dbReference>
<protein>
    <recommendedName>
        <fullName evidence="3">Phospholipase D</fullName>
    </recommendedName>
    <alternativeName>
        <fullName evidence="8">Choline phosphatase</fullName>
    </alternativeName>
</protein>
<accession>A0A418Q2T9</accession>
<dbReference type="GO" id="GO:0005886">
    <property type="term" value="C:plasma membrane"/>
    <property type="evidence" value="ECO:0007669"/>
    <property type="project" value="TreeGrafter"/>
</dbReference>
<dbReference type="OrthoDB" id="8828485at2"/>
<dbReference type="EMBL" id="QXTF01000001">
    <property type="protein sequence ID" value="RIX32161.1"/>
    <property type="molecule type" value="Genomic_DNA"/>
</dbReference>
<sequence length="496" mass="55777">MAEVALKPIVVEGRNCWRIARAELATVIVDAADYYHHIRNAMEAAQRRIFIVGWDFDTRIALDPDENGEGEILGEFFLRLAKERPDRPIDILKWNFGALKQFFRPSAVLWLARWWKTKAIDFRFDSSHPVGCSHHQKIVVIDDCLAACGGIDISSCRWDTSRHQDDDPRRTNPSGKHYMPWHDATMMMRGEVAGALGQLGRERWKTATREALDPVEPCDDDWPDGLPIMFRDVDIAIARTRAAYDDLPEVREIEALYIDMIAAAKRFIYLENQYFTSAKIAAAIADRMEEEQPPEIVLVMPRTADGWLEQKAMDAARLKLVQAIGKKDKADRFRVYIPVTEQGQDIYVHAKIAVVDDRFLRVGSSNLNNRSQGLDSECDVIVDTALPANGGAGEAVAALRHRLLAEHLGCSPEQFAEAERQGESMVSAIEALRGKGKTLELLEMEDIGAADEFIASNELLDPESPDAMLDPIAKRGLAKSWARGRLALGRRLHRQP</sequence>
<dbReference type="InterPro" id="IPR001736">
    <property type="entry name" value="PLipase_D/transphosphatidylase"/>
</dbReference>
<dbReference type="PROSITE" id="PS50035">
    <property type="entry name" value="PLD"/>
    <property type="match status" value="2"/>
</dbReference>
<keyword evidence="6" id="KW-0378">Hydrolase</keyword>
<keyword evidence="4" id="KW-0964">Secreted</keyword>
<dbReference type="RefSeq" id="WP_119531829.1">
    <property type="nucleotide sequence ID" value="NZ_QXTF01000001.1"/>
</dbReference>
<keyword evidence="7" id="KW-0443">Lipid metabolism</keyword>
<evidence type="ECO:0000256" key="4">
    <source>
        <dbReference type="ARBA" id="ARBA00022525"/>
    </source>
</evidence>
<dbReference type="PANTHER" id="PTHR18896">
    <property type="entry name" value="PHOSPHOLIPASE D"/>
    <property type="match status" value="1"/>
</dbReference>
<comment type="function">
    <text evidence="1">Could be a virulence factor.</text>
</comment>
<organism evidence="10 11">
    <name type="scientific">Sphingomonas edaphi</name>
    <dbReference type="NCBI Taxonomy" id="2315689"/>
    <lineage>
        <taxon>Bacteria</taxon>
        <taxon>Pseudomonadati</taxon>
        <taxon>Pseudomonadota</taxon>
        <taxon>Alphaproteobacteria</taxon>
        <taxon>Sphingomonadales</taxon>
        <taxon>Sphingomonadaceae</taxon>
        <taxon>Sphingomonas</taxon>
    </lineage>
</organism>
<reference evidence="10 11" key="1">
    <citation type="submission" date="2018-09" db="EMBL/GenBank/DDBJ databases">
        <title>Sphingomonas sp. DAC4.</title>
        <authorList>
            <person name="Seo T."/>
        </authorList>
    </citation>
    <scope>NUCLEOTIDE SEQUENCE [LARGE SCALE GENOMIC DNA]</scope>
    <source>
        <strain evidence="10 11">DAC4</strain>
    </source>
</reference>
<evidence type="ECO:0000256" key="1">
    <source>
        <dbReference type="ARBA" id="ARBA00003145"/>
    </source>
</evidence>
<dbReference type="GO" id="GO:0004630">
    <property type="term" value="F:phospholipase D activity"/>
    <property type="evidence" value="ECO:0007669"/>
    <property type="project" value="TreeGrafter"/>
</dbReference>
<dbReference type="InterPro" id="IPR015679">
    <property type="entry name" value="PLipase_D_fam"/>
</dbReference>
<feature type="domain" description="PLD phosphodiesterase" evidence="9">
    <location>
        <begin position="344"/>
        <end position="371"/>
    </location>
</feature>
<evidence type="ECO:0000256" key="5">
    <source>
        <dbReference type="ARBA" id="ARBA00022737"/>
    </source>
</evidence>
<evidence type="ECO:0000259" key="9">
    <source>
        <dbReference type="PROSITE" id="PS50035"/>
    </source>
</evidence>
<dbReference type="CDD" id="cd09140">
    <property type="entry name" value="PLDc_vPLD1_2_like_bac_1"/>
    <property type="match status" value="1"/>
</dbReference>
<dbReference type="Gene3D" id="3.30.870.10">
    <property type="entry name" value="Endonuclease Chain A"/>
    <property type="match status" value="2"/>
</dbReference>
<proteinExistence type="predicted"/>
<comment type="caution">
    <text evidence="10">The sequence shown here is derived from an EMBL/GenBank/DDBJ whole genome shotgun (WGS) entry which is preliminary data.</text>
</comment>
<dbReference type="Proteomes" id="UP000285023">
    <property type="component" value="Unassembled WGS sequence"/>
</dbReference>
<dbReference type="GO" id="GO:0009395">
    <property type="term" value="P:phospholipid catabolic process"/>
    <property type="evidence" value="ECO:0007669"/>
    <property type="project" value="TreeGrafter"/>
</dbReference>
<dbReference type="AlphaFoldDB" id="A0A418Q2T9"/>
<comment type="subcellular location">
    <subcellularLocation>
        <location evidence="2">Secreted</location>
    </subcellularLocation>
</comment>
<dbReference type="CDD" id="cd09143">
    <property type="entry name" value="PLDc_vPLD1_2_like_bac_2"/>
    <property type="match status" value="1"/>
</dbReference>
<evidence type="ECO:0000256" key="2">
    <source>
        <dbReference type="ARBA" id="ARBA00004613"/>
    </source>
</evidence>
<dbReference type="PANTHER" id="PTHR18896:SF60">
    <property type="entry name" value="PHOSPHOLIPASE D"/>
    <property type="match status" value="1"/>
</dbReference>
<keyword evidence="11" id="KW-1185">Reference proteome</keyword>
<keyword evidence="5" id="KW-0677">Repeat</keyword>
<evidence type="ECO:0000313" key="11">
    <source>
        <dbReference type="Proteomes" id="UP000285023"/>
    </source>
</evidence>